<sequence length="290" mass="33907">MTSRDSKDKCNGHSERERRHIEDRTVAAIKATMAIRNLKSLSLGTSIALFKLKVAPVASYAIEIIWTYLSYQNLKTLDRAKSRYIKRTLCISKFAPTRLVYQLAGTTSFIEDLVATYNLTPTPASTKFFDERRQKAAEIDPAFFRTPAMNNEEWKAANFELRHHYTRGAIHGFHYRICTRKGFHQATGRKRSASRRLWVVQPKREVWQQSNQRLHRYVEVSKYIMLIRLRWAGHLIRKEEAEIPKRVMLTQSDVTRRKGRPRSRWIDGVDDDARALGVRNWRMVALDRDG</sequence>
<evidence type="ECO:0000313" key="1">
    <source>
        <dbReference type="EMBL" id="KAJ4437153.1"/>
    </source>
</evidence>
<protein>
    <submittedName>
        <fullName evidence="1">Uncharacterized protein</fullName>
    </submittedName>
</protein>
<name>A0ABQ8ST41_PERAM</name>
<accession>A0ABQ8ST41</accession>
<reference evidence="1 2" key="1">
    <citation type="journal article" date="2022" name="Allergy">
        <title>Genome assembly and annotation of Periplaneta americana reveal a comprehensive cockroach allergen profile.</title>
        <authorList>
            <person name="Wang L."/>
            <person name="Xiong Q."/>
            <person name="Saelim N."/>
            <person name="Wang L."/>
            <person name="Nong W."/>
            <person name="Wan A.T."/>
            <person name="Shi M."/>
            <person name="Liu X."/>
            <person name="Cao Q."/>
            <person name="Hui J.H.L."/>
            <person name="Sookrung N."/>
            <person name="Leung T.F."/>
            <person name="Tungtrongchitr A."/>
            <person name="Tsui S.K.W."/>
        </authorList>
    </citation>
    <scope>NUCLEOTIDE SEQUENCE [LARGE SCALE GENOMIC DNA]</scope>
    <source>
        <strain evidence="1">PWHHKU_190912</strain>
    </source>
</reference>
<dbReference type="EMBL" id="JAJSOF020000021">
    <property type="protein sequence ID" value="KAJ4437153.1"/>
    <property type="molecule type" value="Genomic_DNA"/>
</dbReference>
<dbReference type="Proteomes" id="UP001148838">
    <property type="component" value="Unassembled WGS sequence"/>
</dbReference>
<organism evidence="1 2">
    <name type="scientific">Periplaneta americana</name>
    <name type="common">American cockroach</name>
    <name type="synonym">Blatta americana</name>
    <dbReference type="NCBI Taxonomy" id="6978"/>
    <lineage>
        <taxon>Eukaryota</taxon>
        <taxon>Metazoa</taxon>
        <taxon>Ecdysozoa</taxon>
        <taxon>Arthropoda</taxon>
        <taxon>Hexapoda</taxon>
        <taxon>Insecta</taxon>
        <taxon>Pterygota</taxon>
        <taxon>Neoptera</taxon>
        <taxon>Polyneoptera</taxon>
        <taxon>Dictyoptera</taxon>
        <taxon>Blattodea</taxon>
        <taxon>Blattoidea</taxon>
        <taxon>Blattidae</taxon>
        <taxon>Blattinae</taxon>
        <taxon>Periplaneta</taxon>
    </lineage>
</organism>
<keyword evidence="2" id="KW-1185">Reference proteome</keyword>
<comment type="caution">
    <text evidence="1">The sequence shown here is derived from an EMBL/GenBank/DDBJ whole genome shotgun (WGS) entry which is preliminary data.</text>
</comment>
<evidence type="ECO:0000313" key="2">
    <source>
        <dbReference type="Proteomes" id="UP001148838"/>
    </source>
</evidence>
<proteinExistence type="predicted"/>
<gene>
    <name evidence="1" type="ORF">ANN_17288</name>
</gene>